<gene>
    <name evidence="5" type="ORF">KDW96_13715</name>
</gene>
<accession>A0ABY5H1U3</accession>
<protein>
    <submittedName>
        <fullName evidence="5">Transporter substrate-binding domain-containing protein</fullName>
    </submittedName>
</protein>
<evidence type="ECO:0000313" key="6">
    <source>
        <dbReference type="Proteomes" id="UP001059672"/>
    </source>
</evidence>
<proteinExistence type="inferred from homology"/>
<dbReference type="PANTHER" id="PTHR35936">
    <property type="entry name" value="MEMBRANE-BOUND LYTIC MUREIN TRANSGLYCOSYLASE F"/>
    <property type="match status" value="1"/>
</dbReference>
<dbReference type="Gene3D" id="3.40.190.10">
    <property type="entry name" value="Periplasmic binding protein-like II"/>
    <property type="match status" value="2"/>
</dbReference>
<keyword evidence="2 3" id="KW-0732">Signal</keyword>
<dbReference type="EMBL" id="CP073346">
    <property type="protein sequence ID" value="UTW06241.1"/>
    <property type="molecule type" value="Genomic_DNA"/>
</dbReference>
<dbReference type="SMART" id="SM00062">
    <property type="entry name" value="PBPb"/>
    <property type="match status" value="1"/>
</dbReference>
<keyword evidence="6" id="KW-1185">Reference proteome</keyword>
<dbReference type="SUPFAM" id="SSF53850">
    <property type="entry name" value="Periplasmic binding protein-like II"/>
    <property type="match status" value="1"/>
</dbReference>
<evidence type="ECO:0000313" key="5">
    <source>
        <dbReference type="EMBL" id="UTW06241.1"/>
    </source>
</evidence>
<evidence type="ECO:0000256" key="2">
    <source>
        <dbReference type="ARBA" id="ARBA00022729"/>
    </source>
</evidence>
<dbReference type="InterPro" id="IPR001638">
    <property type="entry name" value="Solute-binding_3/MltF_N"/>
</dbReference>
<comment type="similarity">
    <text evidence="1">Belongs to the bacterial solute-binding protein 3 family.</text>
</comment>
<dbReference type="PANTHER" id="PTHR35936:SF35">
    <property type="entry name" value="L-CYSTINE-BINDING PROTEIN TCYJ"/>
    <property type="match status" value="1"/>
</dbReference>
<organism evidence="5 6">
    <name type="scientific">Pseudomonas benzenivorans</name>
    <dbReference type="NCBI Taxonomy" id="556533"/>
    <lineage>
        <taxon>Bacteria</taxon>
        <taxon>Pseudomonadati</taxon>
        <taxon>Pseudomonadota</taxon>
        <taxon>Gammaproteobacteria</taxon>
        <taxon>Pseudomonadales</taxon>
        <taxon>Pseudomonadaceae</taxon>
        <taxon>Pseudomonas</taxon>
    </lineage>
</organism>
<feature type="domain" description="Solute-binding protein family 3/N-terminal" evidence="4">
    <location>
        <begin position="25"/>
        <end position="248"/>
    </location>
</feature>
<evidence type="ECO:0000256" key="1">
    <source>
        <dbReference type="ARBA" id="ARBA00010333"/>
    </source>
</evidence>
<feature type="signal peptide" evidence="3">
    <location>
        <begin position="1"/>
        <end position="23"/>
    </location>
</feature>
<dbReference type="RefSeq" id="WP_255836820.1">
    <property type="nucleotide sequence ID" value="NZ_CP073346.1"/>
</dbReference>
<name>A0ABY5H1U3_9PSED</name>
<sequence length="261" mass="29838">MTALQRQLLVILFLASLSLSAQGQTLRLVSEAWPPYIYEEQGQLRGLDYEAAHIVLRRLGVDVEWQLMPWKRCLTAFSQGRADGIFDIFQTAARRPTMLFPSEPLSEIEFVLFHSTARPHRFQDLSDLDGLKVGVSPGYWYANRAFRESERFTREPGPDHAANFGKLQRNRVDLVINDHRAGHYLLTRMGLNKTITHHPKVVSRDRLYLGLRRDAGLEELAERFAEELRRFKAEPAYADLLARYAPPHDAQAATTDAAQIP</sequence>
<reference evidence="5" key="1">
    <citation type="submission" date="2021-04" db="EMBL/GenBank/DDBJ databases">
        <title>Oceanospirillales bacteria with DddD are important DMSP degraders in coastal seawater.</title>
        <authorList>
            <person name="Liu J."/>
        </authorList>
    </citation>
    <scope>NUCLEOTIDE SEQUENCE</scope>
    <source>
        <strain evidence="5">D13-4</strain>
    </source>
</reference>
<evidence type="ECO:0000259" key="4">
    <source>
        <dbReference type="SMART" id="SM00062"/>
    </source>
</evidence>
<dbReference type="Pfam" id="PF00497">
    <property type="entry name" value="SBP_bac_3"/>
    <property type="match status" value="1"/>
</dbReference>
<evidence type="ECO:0000256" key="3">
    <source>
        <dbReference type="SAM" id="SignalP"/>
    </source>
</evidence>
<feature type="chain" id="PRO_5046054124" evidence="3">
    <location>
        <begin position="24"/>
        <end position="261"/>
    </location>
</feature>
<dbReference type="Proteomes" id="UP001059672">
    <property type="component" value="Chromosome"/>
</dbReference>